<dbReference type="PRINTS" id="PR01182">
    <property type="entry name" value="ORNDCRBXLASE"/>
</dbReference>
<dbReference type="AlphaFoldDB" id="A0A667XFR8"/>
<comment type="function">
    <text evidence="8">Catalyzes the first and rate-limiting step of polyamine biosynthesis that converts ornithine into putrescine, which is the precursor for the polyamines, spermidine and spermine. Polyamines are essential for cell proliferation and are implicated in cellular processes, ranging from DNA replication to apoptosis.</text>
</comment>
<keyword evidence="4" id="KW-0620">Polyamine biosynthesis</keyword>
<dbReference type="InterPro" id="IPR000183">
    <property type="entry name" value="Orn/DAP/Arg_de-COase"/>
</dbReference>
<proteinExistence type="inferred from homology"/>
<dbReference type="Proteomes" id="UP000472263">
    <property type="component" value="Chromosome 8"/>
</dbReference>
<evidence type="ECO:0000313" key="13">
    <source>
        <dbReference type="Ensembl" id="ENSMMDP00005011364.1"/>
    </source>
</evidence>
<evidence type="ECO:0000256" key="1">
    <source>
        <dbReference type="ARBA" id="ARBA00001933"/>
    </source>
</evidence>
<dbReference type="FunFam" id="3.20.20.10:FF:000005">
    <property type="entry name" value="Ornithine decarboxylase"/>
    <property type="match status" value="1"/>
</dbReference>
<evidence type="ECO:0000256" key="7">
    <source>
        <dbReference type="ARBA" id="ARBA00034138"/>
    </source>
</evidence>
<evidence type="ECO:0000256" key="9">
    <source>
        <dbReference type="ARBA" id="ARBA00046672"/>
    </source>
</evidence>
<evidence type="ECO:0000256" key="3">
    <source>
        <dbReference type="ARBA" id="ARBA00022898"/>
    </source>
</evidence>
<dbReference type="PANTHER" id="PTHR11482">
    <property type="entry name" value="ARGININE/DIAMINOPIMELATE/ORNITHINE DECARBOXYLASE"/>
    <property type="match status" value="1"/>
</dbReference>
<dbReference type="InterPro" id="IPR009006">
    <property type="entry name" value="Ala_racemase/Decarboxylase_C"/>
</dbReference>
<evidence type="ECO:0000259" key="12">
    <source>
        <dbReference type="Pfam" id="PF02784"/>
    </source>
</evidence>
<dbReference type="SUPFAM" id="SSF50621">
    <property type="entry name" value="Alanine racemase C-terminal domain-like"/>
    <property type="match status" value="1"/>
</dbReference>
<gene>
    <name evidence="13" type="primary">LOC115363215</name>
    <name evidence="13" type="synonym">ODC1</name>
</gene>
<dbReference type="InterPro" id="IPR002433">
    <property type="entry name" value="Orn_de-COase"/>
</dbReference>
<dbReference type="EC" id="4.1.1.17" evidence="7"/>
<dbReference type="Pfam" id="PF02784">
    <property type="entry name" value="Orn_Arg_deC_N"/>
    <property type="match status" value="1"/>
</dbReference>
<feature type="modified residue" description="N6-(pyridoxal phosphate)lysine" evidence="11">
    <location>
        <position position="68"/>
    </location>
</feature>
<feature type="domain" description="Orn/DAP/Arg decarboxylase 2 N-terminal" evidence="12">
    <location>
        <begin position="45"/>
        <end position="279"/>
    </location>
</feature>
<evidence type="ECO:0000256" key="5">
    <source>
        <dbReference type="ARBA" id="ARBA00023239"/>
    </source>
</evidence>
<sequence>MDGFDPEQYDVDFLDRGGTVHDFIDNKIKELSLGCSEPFHVANLDNLVKKYVIWCNNLPRVKPFYAVKCNDTPTVIGVLSALGTGFDCASKAEIQLALSLGVTPDRIIYAHTIKAESHIKYARTHGVQMMTFDNQEELSKIARCHARAKLVLRITVDDSKAVRRLNTKFGASLDSAGRLLQRAGELGLDVVGVSFHVGCQCTDSRAYRQAIADARQVFNIASLMGFQLSLLDIGGGFSGNENFKVKFEEVAATINLALDDFFPVGCGVQIIAEPGRYYVESAFTLAVNVIAKKVIMEEAEGVPDRVMMYYVNDGVYGSLSFLINDPTSAEGSERRYRSVIWGPTCDSLDKLTDSCLLPELQVGEWLLMDNTGAYTVCLATDFNGFEKAHVYSVVTPETCVFLISPTAECLCFSHFHSECVFIHSHSLFFVYFSVSRVCISTCSCCF</sequence>
<keyword evidence="5" id="KW-0456">Lyase</keyword>
<dbReference type="GeneTree" id="ENSGT00950000182995"/>
<evidence type="ECO:0000313" key="14">
    <source>
        <dbReference type="Proteomes" id="UP000472263"/>
    </source>
</evidence>
<dbReference type="GO" id="GO:0005737">
    <property type="term" value="C:cytoplasm"/>
    <property type="evidence" value="ECO:0007669"/>
    <property type="project" value="TreeGrafter"/>
</dbReference>
<dbReference type="InterPro" id="IPR022653">
    <property type="entry name" value="De-COase2_pyr-phos_BS"/>
</dbReference>
<reference evidence="13" key="3">
    <citation type="submission" date="2025-09" db="UniProtKB">
        <authorList>
            <consortium name="Ensembl"/>
        </authorList>
    </citation>
    <scope>IDENTIFICATION</scope>
</reference>
<evidence type="ECO:0000256" key="10">
    <source>
        <dbReference type="ARBA" id="ARBA00049127"/>
    </source>
</evidence>
<dbReference type="GO" id="GO:0004586">
    <property type="term" value="F:ornithine decarboxylase activity"/>
    <property type="evidence" value="ECO:0007669"/>
    <property type="project" value="UniProtKB-EC"/>
</dbReference>
<dbReference type="InterPro" id="IPR022657">
    <property type="entry name" value="De-COase2_CS"/>
</dbReference>
<dbReference type="InParanoid" id="A0A667XFR8"/>
<dbReference type="Gene3D" id="2.40.37.10">
    <property type="entry name" value="Lyase, Ornithine Decarboxylase, Chain A, domain 1"/>
    <property type="match status" value="1"/>
</dbReference>
<comment type="catalytic activity">
    <reaction evidence="10">
        <text>L-ornithine + H(+) = putrescine + CO2</text>
        <dbReference type="Rhea" id="RHEA:22964"/>
        <dbReference type="ChEBI" id="CHEBI:15378"/>
        <dbReference type="ChEBI" id="CHEBI:16526"/>
        <dbReference type="ChEBI" id="CHEBI:46911"/>
        <dbReference type="ChEBI" id="CHEBI:326268"/>
        <dbReference type="EC" id="4.1.1.17"/>
    </reaction>
</comment>
<organism evidence="13 14">
    <name type="scientific">Myripristis murdjan</name>
    <name type="common">pinecone soldierfish</name>
    <dbReference type="NCBI Taxonomy" id="586833"/>
    <lineage>
        <taxon>Eukaryota</taxon>
        <taxon>Metazoa</taxon>
        <taxon>Chordata</taxon>
        <taxon>Craniata</taxon>
        <taxon>Vertebrata</taxon>
        <taxon>Euteleostomi</taxon>
        <taxon>Actinopterygii</taxon>
        <taxon>Neopterygii</taxon>
        <taxon>Teleostei</taxon>
        <taxon>Neoteleostei</taxon>
        <taxon>Acanthomorphata</taxon>
        <taxon>Holocentriformes</taxon>
        <taxon>Holocentridae</taxon>
        <taxon>Myripristis</taxon>
    </lineage>
</organism>
<evidence type="ECO:0000256" key="8">
    <source>
        <dbReference type="ARBA" id="ARBA00037173"/>
    </source>
</evidence>
<protein>
    <recommendedName>
        <fullName evidence="7">ornithine decarboxylase</fullName>
        <ecNumber evidence="7">4.1.1.17</ecNumber>
    </recommendedName>
</protein>
<name>A0A667XFR8_9TELE</name>
<reference evidence="13" key="2">
    <citation type="submission" date="2025-08" db="UniProtKB">
        <authorList>
            <consortium name="Ensembl"/>
        </authorList>
    </citation>
    <scope>IDENTIFICATION</scope>
</reference>
<dbReference type="InterPro" id="IPR022644">
    <property type="entry name" value="De-COase2_N"/>
</dbReference>
<dbReference type="CDD" id="cd00622">
    <property type="entry name" value="PLPDE_III_ODC"/>
    <property type="match status" value="1"/>
</dbReference>
<dbReference type="Gene3D" id="3.20.20.10">
    <property type="entry name" value="Alanine racemase"/>
    <property type="match status" value="1"/>
</dbReference>
<reference evidence="13" key="1">
    <citation type="submission" date="2019-06" db="EMBL/GenBank/DDBJ databases">
        <authorList>
            <consortium name="Wellcome Sanger Institute Data Sharing"/>
        </authorList>
    </citation>
    <scope>NUCLEOTIDE SEQUENCE [LARGE SCALE GENOMIC DNA]</scope>
</reference>
<keyword evidence="3 11" id="KW-0663">Pyridoxal phosphate</keyword>
<dbReference type="PROSITE" id="PS00878">
    <property type="entry name" value="ODR_DC_2_1"/>
    <property type="match status" value="1"/>
</dbReference>
<keyword evidence="14" id="KW-1185">Reference proteome</keyword>
<accession>A0A667XFR8</accession>
<dbReference type="GO" id="GO:0033387">
    <property type="term" value="P:putrescine biosynthetic process from arginine, via ornithine"/>
    <property type="evidence" value="ECO:0007669"/>
    <property type="project" value="TreeGrafter"/>
</dbReference>
<evidence type="ECO:0000256" key="6">
    <source>
        <dbReference type="ARBA" id="ARBA00034115"/>
    </source>
</evidence>
<comment type="subunit">
    <text evidence="9">Homodimer. Only the dimer is catalytically active, as the active sites are constructed of residues from both monomers.</text>
</comment>
<dbReference type="PROSITE" id="PS00879">
    <property type="entry name" value="ODR_DC_2_2"/>
    <property type="match status" value="1"/>
</dbReference>
<comment type="pathway">
    <text evidence="6">Amine and polyamine biosynthesis; putrescine biosynthesis via L-ornithine pathway; putrescine from L-ornithine: step 1/1.</text>
</comment>
<dbReference type="Ensembl" id="ENSMMDT00005011709.1">
    <property type="protein sequence ID" value="ENSMMDP00005011364.1"/>
    <property type="gene ID" value="ENSMMDG00005005926.1"/>
</dbReference>
<evidence type="ECO:0000256" key="2">
    <source>
        <dbReference type="ARBA" id="ARBA00008872"/>
    </source>
</evidence>
<feature type="active site" description="Proton donor" evidence="11">
    <location>
        <position position="345"/>
    </location>
</feature>
<evidence type="ECO:0000256" key="4">
    <source>
        <dbReference type="ARBA" id="ARBA00023115"/>
    </source>
</evidence>
<evidence type="ECO:0000256" key="11">
    <source>
        <dbReference type="PIRSR" id="PIRSR600183-50"/>
    </source>
</evidence>
<comment type="similarity">
    <text evidence="2">Belongs to the Orn/Lys/Arg decarboxylase class-II family.</text>
</comment>
<dbReference type="PANTHER" id="PTHR11482:SF6">
    <property type="entry name" value="ORNITHINE DECARBOXYLASE 1-RELATED"/>
    <property type="match status" value="1"/>
</dbReference>
<dbReference type="PRINTS" id="PR01179">
    <property type="entry name" value="ODADCRBXLASE"/>
</dbReference>
<dbReference type="InterPro" id="IPR029066">
    <property type="entry name" value="PLP-binding_barrel"/>
</dbReference>
<comment type="cofactor">
    <cofactor evidence="1 11">
        <name>pyridoxal 5'-phosphate</name>
        <dbReference type="ChEBI" id="CHEBI:597326"/>
    </cofactor>
</comment>
<dbReference type="SUPFAM" id="SSF51419">
    <property type="entry name" value="PLP-binding barrel"/>
    <property type="match status" value="1"/>
</dbReference>